<feature type="binding site" evidence="16">
    <location>
        <begin position="328"/>
        <end position="333"/>
    </location>
    <ligand>
        <name>ATP</name>
        <dbReference type="ChEBI" id="CHEBI:30616"/>
    </ligand>
</feature>
<dbReference type="PROSITE" id="PS00112">
    <property type="entry name" value="PHOSPHAGEN_KINASE"/>
    <property type="match status" value="1"/>
</dbReference>
<evidence type="ECO:0000256" key="13">
    <source>
        <dbReference type="ARBA" id="ARBA00040385"/>
    </source>
</evidence>
<dbReference type="GO" id="GO:0004111">
    <property type="term" value="F:creatine kinase activity"/>
    <property type="evidence" value="ECO:0007669"/>
    <property type="project" value="UniProtKB-EC"/>
</dbReference>
<dbReference type="EC" id="2.7.3.2" evidence="3"/>
<keyword evidence="9" id="KW-0809">Transit peptide</keyword>
<proteinExistence type="inferred from homology"/>
<feature type="domain" description="Phosphagen kinase N-terminal" evidence="18">
    <location>
        <begin position="1"/>
        <end position="69"/>
    </location>
</feature>
<evidence type="ECO:0000256" key="3">
    <source>
        <dbReference type="ARBA" id="ARBA00012231"/>
    </source>
</evidence>
<dbReference type="Pfam" id="PF00217">
    <property type="entry name" value="ATP-gua_Ptrans"/>
    <property type="match status" value="2"/>
</dbReference>
<dbReference type="GO" id="GO:0046314">
    <property type="term" value="P:phosphocreatine biosynthetic process"/>
    <property type="evidence" value="ECO:0007669"/>
    <property type="project" value="InterPro"/>
</dbReference>
<keyword evidence="5 16" id="KW-0547">Nucleotide-binding</keyword>
<evidence type="ECO:0000256" key="1">
    <source>
        <dbReference type="ARBA" id="ARBA00004137"/>
    </source>
</evidence>
<dbReference type="Pfam" id="PF02807">
    <property type="entry name" value="ATP-gua_PtransN"/>
    <property type="match status" value="1"/>
</dbReference>
<feature type="binding site" evidence="16">
    <location>
        <begin position="263"/>
        <end position="267"/>
    </location>
    <ligand>
        <name>ATP</name>
        <dbReference type="ChEBI" id="CHEBI:30616"/>
    </ligand>
</feature>
<keyword evidence="8 16" id="KW-0067">ATP-binding</keyword>
<dbReference type="STRING" id="113540.ENSSFOP00015014623"/>
<dbReference type="InterPro" id="IPR022415">
    <property type="entry name" value="ATP-guanido_PTrfase_AS"/>
</dbReference>
<feature type="binding site" evidence="16">
    <location>
        <position position="207"/>
    </location>
    <ligand>
        <name>ATP</name>
        <dbReference type="ChEBI" id="CHEBI:30616"/>
    </ligand>
</feature>
<evidence type="ECO:0000256" key="2">
    <source>
        <dbReference type="ARBA" id="ARBA00006798"/>
    </source>
</evidence>
<dbReference type="InterPro" id="IPR022414">
    <property type="entry name" value="ATP-guanido_PTrfase_cat"/>
</dbReference>
<evidence type="ECO:0000313" key="21">
    <source>
        <dbReference type="Proteomes" id="UP000034805"/>
    </source>
</evidence>
<dbReference type="PROSITE" id="PS51509">
    <property type="entry name" value="PHOSPHAGEN_KINASE_N"/>
    <property type="match status" value="1"/>
</dbReference>
<evidence type="ECO:0000256" key="12">
    <source>
        <dbReference type="ARBA" id="ARBA00037274"/>
    </source>
</evidence>
<dbReference type="CDD" id="cd00716">
    <property type="entry name" value="creatine_kinase_like"/>
    <property type="match status" value="1"/>
</dbReference>
<keyword evidence="10" id="KW-0496">Mitochondrion</keyword>
<evidence type="ECO:0000256" key="6">
    <source>
        <dbReference type="ARBA" id="ARBA00022777"/>
    </source>
</evidence>
<evidence type="ECO:0000256" key="17">
    <source>
        <dbReference type="RuleBase" id="RU000505"/>
    </source>
</evidence>
<feature type="domain" description="Phosphagen kinase C-terminal" evidence="19">
    <location>
        <begin position="96"/>
        <end position="375"/>
    </location>
</feature>
<sequence>MASALTPAIYGRLRDKTTPYNWTLDQSIQTGVDNPGHPFIKTVGMVAGDEESYEVFADLFDPVIKERHNGYDPRTMKHPTDLDSSKITSGMFDERYVLSSRVRTGRSIRGLSLPPACSRSERREVERVVVQALAGLKGDLAGRYYSLGDMTEHEQQRLIDEHFLFDKPVSPLLTAAGMARDWPDARGIWHNNEKNFLVWINEEDHTRVISMEKGGNMKRVFERFCRGLKEVERLIMERGWEFMWNERLGYILTCPSNLGTGLRAGVHIRLPNLGKVKTSVAELRPDGEPKAKKCLRFEELRGRAQRSEFSRQDPRFSKILENLRLQKRGTGGVDTAAVGDTFDISNLDRLGKSEVELVQLVVDGVNYLIECEKRLERGQDIRIPPPLPQFKK</sequence>
<dbReference type="InterPro" id="IPR036802">
    <property type="entry name" value="ATP-guanido_PTrfase_N_sf"/>
</dbReference>
<name>A0A0P7UAQ3_SCLFO</name>
<dbReference type="InterPro" id="IPR000749">
    <property type="entry name" value="ATP-guanido_PTrfase"/>
</dbReference>
<dbReference type="EMBL" id="JARO02019205">
    <property type="protein sequence ID" value="KPP56755.1"/>
    <property type="molecule type" value="Genomic_DNA"/>
</dbReference>
<keyword evidence="6 16" id="KW-0418">Kinase</keyword>
<comment type="function">
    <text evidence="12">Reversibly catalyzes the transfer of phosphate between ATP and various phosphogens (e.g. creatine phosphate). Creatine kinase isoenzymes play a central role in energy transduction in tissues with large, fluctuating energy demands, such as skeletal muscle, heart, brain and spermatozoa.</text>
</comment>
<dbReference type="PANTHER" id="PTHR11547:SF19">
    <property type="entry name" value="CREATINE KINASE S-TYPE, MITOCHONDRIAL"/>
    <property type="match status" value="1"/>
</dbReference>
<evidence type="ECO:0000259" key="19">
    <source>
        <dbReference type="PROSITE" id="PS51510"/>
    </source>
</evidence>
<dbReference type="InterPro" id="IPR014746">
    <property type="entry name" value="Gln_synth/guanido_kin_cat_dom"/>
</dbReference>
<comment type="caution">
    <text evidence="20">The sequence shown here is derived from an EMBL/GenBank/DDBJ whole genome shotgun (WGS) entry which is preliminary data.</text>
</comment>
<evidence type="ECO:0000256" key="11">
    <source>
        <dbReference type="ARBA" id="ARBA00023136"/>
    </source>
</evidence>
<keyword evidence="7" id="KW-0999">Mitochondrion inner membrane</keyword>
<comment type="similarity">
    <text evidence="2 15 17">Belongs to the ATP:guanido phosphotransferase family.</text>
</comment>
<dbReference type="Gene3D" id="1.10.135.10">
    <property type="entry name" value="ATP:guanido phosphotransferase, N-terminal domain"/>
    <property type="match status" value="1"/>
</dbReference>
<gene>
    <name evidence="20" type="ORF">Z043_125595</name>
</gene>
<evidence type="ECO:0000313" key="20">
    <source>
        <dbReference type="EMBL" id="KPP56755.1"/>
    </source>
</evidence>
<dbReference type="AlphaFoldDB" id="A0A0P7UAQ3"/>
<dbReference type="InterPro" id="IPR022413">
    <property type="entry name" value="ATP-guanido_PTrfase_N"/>
</dbReference>
<dbReference type="PANTHER" id="PTHR11547">
    <property type="entry name" value="ARGININE OR CREATINE KINASE"/>
    <property type="match status" value="1"/>
</dbReference>
<dbReference type="SUPFAM" id="SSF48034">
    <property type="entry name" value="Guanido kinase N-terminal domain"/>
    <property type="match status" value="1"/>
</dbReference>
<evidence type="ECO:0000256" key="4">
    <source>
        <dbReference type="ARBA" id="ARBA00022679"/>
    </source>
</evidence>
<dbReference type="Proteomes" id="UP000034805">
    <property type="component" value="Unassembled WGS sequence"/>
</dbReference>
<dbReference type="GO" id="GO:0005524">
    <property type="term" value="F:ATP binding"/>
    <property type="evidence" value="ECO:0007669"/>
    <property type="project" value="UniProtKB-UniRule"/>
</dbReference>
<dbReference type="PROSITE" id="PS51510">
    <property type="entry name" value="PHOSPHAGEN_KINASE_C"/>
    <property type="match status" value="1"/>
</dbReference>
<evidence type="ECO:0000256" key="16">
    <source>
        <dbReference type="PROSITE-ProRule" id="PRU00843"/>
    </source>
</evidence>
<protein>
    <recommendedName>
        <fullName evidence="13">Creatine kinase S-type, mitochondrial</fullName>
        <ecNumber evidence="3">2.7.3.2</ecNumber>
    </recommendedName>
    <alternativeName>
        <fullName evidence="14">Sarcomeric mitochondrial creatine kinase</fullName>
    </alternativeName>
</protein>
<organism evidence="20 21">
    <name type="scientific">Scleropages formosus</name>
    <name type="common">Asian bonytongue</name>
    <name type="synonym">Osteoglossum formosum</name>
    <dbReference type="NCBI Taxonomy" id="113540"/>
    <lineage>
        <taxon>Eukaryota</taxon>
        <taxon>Metazoa</taxon>
        <taxon>Chordata</taxon>
        <taxon>Craniata</taxon>
        <taxon>Vertebrata</taxon>
        <taxon>Euteleostomi</taxon>
        <taxon>Actinopterygii</taxon>
        <taxon>Neopterygii</taxon>
        <taxon>Teleostei</taxon>
        <taxon>Osteoglossocephala</taxon>
        <taxon>Osteoglossomorpha</taxon>
        <taxon>Osteoglossiformes</taxon>
        <taxon>Osteoglossidae</taxon>
        <taxon>Scleropages</taxon>
    </lineage>
</organism>
<keyword evidence="11" id="KW-0472">Membrane</keyword>
<evidence type="ECO:0000259" key="18">
    <source>
        <dbReference type="PROSITE" id="PS51509"/>
    </source>
</evidence>
<reference evidence="20 21" key="1">
    <citation type="submission" date="2015-08" db="EMBL/GenBank/DDBJ databases">
        <title>The genome of the Asian arowana (Scleropages formosus).</title>
        <authorList>
            <person name="Tan M.H."/>
            <person name="Gan H.M."/>
            <person name="Croft L.J."/>
            <person name="Austin C.M."/>
        </authorList>
    </citation>
    <scope>NUCLEOTIDE SEQUENCE [LARGE SCALE GENOMIC DNA]</scope>
    <source>
        <strain evidence="20">Aro1</strain>
    </source>
</reference>
<accession>A0A0P7UAQ3</accession>
<dbReference type="SUPFAM" id="SSF55931">
    <property type="entry name" value="Glutamine synthetase/guanido kinase"/>
    <property type="match status" value="2"/>
</dbReference>
<evidence type="ECO:0000256" key="7">
    <source>
        <dbReference type="ARBA" id="ARBA00022792"/>
    </source>
</evidence>
<evidence type="ECO:0000256" key="15">
    <source>
        <dbReference type="PROSITE-ProRule" id="PRU00842"/>
    </source>
</evidence>
<keyword evidence="4 16" id="KW-0808">Transferase</keyword>
<comment type="subcellular location">
    <subcellularLocation>
        <location evidence="1">Mitochondrion inner membrane</location>
        <topology evidence="1">Peripheral membrane protein</topology>
        <orientation evidence="1">Intermembrane side</orientation>
    </subcellularLocation>
</comment>
<dbReference type="GO" id="GO:0005739">
    <property type="term" value="C:mitochondrion"/>
    <property type="evidence" value="ECO:0007669"/>
    <property type="project" value="TreeGrafter"/>
</dbReference>
<feature type="binding site" evidence="16">
    <location>
        <position position="162"/>
    </location>
    <ligand>
        <name>ATP</name>
        <dbReference type="ChEBI" id="CHEBI:30616"/>
    </ligand>
</feature>
<dbReference type="FunFam" id="3.30.590.10:FF:000002">
    <property type="entry name" value="Creatine kinase S-type, mitochondrial"/>
    <property type="match status" value="1"/>
</dbReference>
<dbReference type="Gene3D" id="3.30.590.10">
    <property type="entry name" value="Glutamine synthetase/guanido kinase, catalytic domain"/>
    <property type="match status" value="1"/>
</dbReference>
<evidence type="ECO:0000256" key="8">
    <source>
        <dbReference type="ARBA" id="ARBA00022840"/>
    </source>
</evidence>
<feature type="binding site" evidence="16">
    <location>
        <begin position="99"/>
        <end position="103"/>
    </location>
    <ligand>
        <name>ATP</name>
        <dbReference type="ChEBI" id="CHEBI:30616"/>
    </ligand>
</feature>
<evidence type="ECO:0000256" key="5">
    <source>
        <dbReference type="ARBA" id="ARBA00022741"/>
    </source>
</evidence>
<evidence type="ECO:0000256" key="10">
    <source>
        <dbReference type="ARBA" id="ARBA00023128"/>
    </source>
</evidence>
<evidence type="ECO:0000256" key="9">
    <source>
        <dbReference type="ARBA" id="ARBA00022946"/>
    </source>
</evidence>
<evidence type="ECO:0000256" key="14">
    <source>
        <dbReference type="ARBA" id="ARBA00041865"/>
    </source>
</evidence>